<dbReference type="GO" id="GO:0006829">
    <property type="term" value="P:zinc ion transport"/>
    <property type="evidence" value="ECO:0007669"/>
    <property type="project" value="UniProtKB-KW"/>
</dbReference>
<feature type="chain" id="PRO_5016744297" description="High-affinity zinc uptake system protein ZnuA" evidence="7">
    <location>
        <begin position="25"/>
        <end position="374"/>
    </location>
</feature>
<evidence type="ECO:0000256" key="2">
    <source>
        <dbReference type="ARBA" id="ARBA00015915"/>
    </source>
</evidence>
<keyword evidence="3" id="KW-0813">Transport</keyword>
<evidence type="ECO:0000256" key="1">
    <source>
        <dbReference type="ARBA" id="ARBA00011028"/>
    </source>
</evidence>
<dbReference type="PANTHER" id="PTHR42953:SF3">
    <property type="entry name" value="HIGH-AFFINITY ZINC UPTAKE SYSTEM PROTEIN ZNUA"/>
    <property type="match status" value="1"/>
</dbReference>
<dbReference type="GO" id="GO:0046872">
    <property type="term" value="F:metal ion binding"/>
    <property type="evidence" value="ECO:0007669"/>
    <property type="project" value="InterPro"/>
</dbReference>
<dbReference type="SUPFAM" id="SSF53807">
    <property type="entry name" value="Helical backbone' metal receptor"/>
    <property type="match status" value="1"/>
</dbReference>
<evidence type="ECO:0000256" key="5">
    <source>
        <dbReference type="ARBA" id="ARBA00022906"/>
    </source>
</evidence>
<accession>A0A367WZG5</accession>
<dbReference type="PANTHER" id="PTHR42953">
    <property type="entry name" value="HIGH-AFFINITY ZINC UPTAKE SYSTEM PROTEIN ZNUA-RELATED"/>
    <property type="match status" value="1"/>
</dbReference>
<comment type="caution">
    <text evidence="8">The sequence shown here is derived from an EMBL/GenBank/DDBJ whole genome shotgun (WGS) entry which is preliminary data.</text>
</comment>
<dbReference type="Proteomes" id="UP000252266">
    <property type="component" value="Unassembled WGS sequence"/>
</dbReference>
<dbReference type="Gene3D" id="3.40.50.1980">
    <property type="entry name" value="Nitrogenase molybdenum iron protein domain"/>
    <property type="match status" value="3"/>
</dbReference>
<feature type="signal peptide" evidence="7">
    <location>
        <begin position="1"/>
        <end position="24"/>
    </location>
</feature>
<keyword evidence="5" id="KW-0864">Zinc transport</keyword>
<dbReference type="InterPro" id="IPR006127">
    <property type="entry name" value="ZnuA-like"/>
</dbReference>
<protein>
    <recommendedName>
        <fullName evidence="2">High-affinity zinc uptake system protein ZnuA</fullName>
    </recommendedName>
</protein>
<evidence type="ECO:0000256" key="7">
    <source>
        <dbReference type="SAM" id="SignalP"/>
    </source>
</evidence>
<dbReference type="AlphaFoldDB" id="A0A367WZG5"/>
<evidence type="ECO:0000256" key="3">
    <source>
        <dbReference type="ARBA" id="ARBA00022448"/>
    </source>
</evidence>
<evidence type="ECO:0000313" key="8">
    <source>
        <dbReference type="EMBL" id="RCK46826.1"/>
    </source>
</evidence>
<dbReference type="RefSeq" id="WP_062959208.1">
    <property type="nucleotide sequence ID" value="NZ_JPWJ01000011.1"/>
</dbReference>
<keyword evidence="5" id="KW-0406">Ion transport</keyword>
<organism evidence="8 9">
    <name type="scientific">Thalassospira xiamenensis</name>
    <dbReference type="NCBI Taxonomy" id="220697"/>
    <lineage>
        <taxon>Bacteria</taxon>
        <taxon>Pseudomonadati</taxon>
        <taxon>Pseudomonadota</taxon>
        <taxon>Alphaproteobacteria</taxon>
        <taxon>Rhodospirillales</taxon>
        <taxon>Thalassospiraceae</taxon>
        <taxon>Thalassospira</taxon>
    </lineage>
</organism>
<evidence type="ECO:0000256" key="4">
    <source>
        <dbReference type="ARBA" id="ARBA00022729"/>
    </source>
</evidence>
<feature type="region of interest" description="Disordered" evidence="6">
    <location>
        <begin position="125"/>
        <end position="200"/>
    </location>
</feature>
<dbReference type="EMBL" id="JPWJ01000011">
    <property type="protein sequence ID" value="RCK46826.1"/>
    <property type="molecule type" value="Genomic_DNA"/>
</dbReference>
<dbReference type="InterPro" id="IPR050492">
    <property type="entry name" value="Bact_metal-bind_prot9"/>
</dbReference>
<gene>
    <name evidence="8" type="ORF">TH44_18495</name>
</gene>
<dbReference type="Pfam" id="PF01297">
    <property type="entry name" value="ZnuA"/>
    <property type="match status" value="1"/>
</dbReference>
<evidence type="ECO:0000256" key="6">
    <source>
        <dbReference type="SAM" id="MobiDB-lite"/>
    </source>
</evidence>
<comment type="similarity">
    <text evidence="1">Belongs to the bacterial solute-binding protein 9 family.</text>
</comment>
<feature type="compositionally biased region" description="Basic and acidic residues" evidence="6">
    <location>
        <begin position="126"/>
        <end position="200"/>
    </location>
</feature>
<name>A0A367WZG5_9PROT</name>
<evidence type="ECO:0000313" key="9">
    <source>
        <dbReference type="Proteomes" id="UP000252266"/>
    </source>
</evidence>
<reference evidence="8 9" key="1">
    <citation type="submission" date="2014-07" db="EMBL/GenBank/DDBJ databases">
        <title>Draft genome sequence of Thalassospira xiamenensis IB13.</title>
        <authorList>
            <person name="Lai Q."/>
            <person name="Shao Z."/>
        </authorList>
    </citation>
    <scope>NUCLEOTIDE SEQUENCE [LARGE SCALE GENOMIC DNA]</scope>
    <source>
        <strain evidence="8 9">IB13</strain>
    </source>
</reference>
<keyword evidence="4 7" id="KW-0732">Signal</keyword>
<keyword evidence="5" id="KW-0862">Zinc</keyword>
<sequence>MPISALRRALLALPLLALPYGVQAAENPSVVVSIKPIHGIASAIMAGVGEPVLLLDGASSPHAYSLRPSEARSLQEADLVIYVSHSLEGFLKKPLATLSGGAHQLELADVEGLTILAMREGGAWEAHSHDHGGHDHDDHDHEDEHHDEHDHDAHDHDAHDHDGHEDHAHAEEHDHDHDHDHDHEHEHEHEHEGEEGHHHDEHGIDAHLWLDPANGASIAKAIAAELGEIDPDHAGTYQDNLKKFLASLDALGNDLDSQLEPVRSKPFVVFHDAYQYLEAGFGLNAVGSITVSPEQKPGAKRLHEIEDKIRDSNAVCVFAEPQFRPAIVEAVVADTGAHIGTLDPLGADIPAGPDAYQNILRQNAGALADCLSQS</sequence>
<proteinExistence type="inferred from homology"/>